<evidence type="ECO:0000313" key="4">
    <source>
        <dbReference type="EMBL" id="CCD13620.1"/>
    </source>
</evidence>
<feature type="non-terminal residue" evidence="4">
    <location>
        <position position="211"/>
    </location>
</feature>
<name>F9W8T4_TRYCI</name>
<dbReference type="InterPro" id="IPR002933">
    <property type="entry name" value="Peptidase_M20"/>
</dbReference>
<evidence type="ECO:0000256" key="2">
    <source>
        <dbReference type="ARBA" id="ARBA00022723"/>
    </source>
</evidence>
<dbReference type="MEROPS" id="M20.A18"/>
<accession>F9W8T4</accession>
<dbReference type="GO" id="GO:0046872">
    <property type="term" value="F:metal ion binding"/>
    <property type="evidence" value="ECO:0007669"/>
    <property type="project" value="UniProtKB-KW"/>
</dbReference>
<dbReference type="SUPFAM" id="SSF53187">
    <property type="entry name" value="Zn-dependent exopeptidases"/>
    <property type="match status" value="1"/>
</dbReference>
<dbReference type="AlphaFoldDB" id="F9W8T4"/>
<keyword evidence="2" id="KW-0479">Metal-binding</keyword>
<dbReference type="EMBL" id="CAEQ01001214">
    <property type="protein sequence ID" value="CCD13620.1"/>
    <property type="molecule type" value="Genomic_DNA"/>
</dbReference>
<dbReference type="VEuPathDB" id="TriTrypDB:TcIL3000_0_43580"/>
<dbReference type="Proteomes" id="UP000000702">
    <property type="component" value="Unassembled WGS sequence"/>
</dbReference>
<organism evidence="4 5">
    <name type="scientific">Trypanosoma congolense (strain IL3000)</name>
    <dbReference type="NCBI Taxonomy" id="1068625"/>
    <lineage>
        <taxon>Eukaryota</taxon>
        <taxon>Discoba</taxon>
        <taxon>Euglenozoa</taxon>
        <taxon>Kinetoplastea</taxon>
        <taxon>Metakinetoplastina</taxon>
        <taxon>Trypanosomatida</taxon>
        <taxon>Trypanosomatidae</taxon>
        <taxon>Trypanosoma</taxon>
        <taxon>Nannomonas</taxon>
    </lineage>
</organism>
<reference evidence="5" key="1">
    <citation type="submission" date="2011-07" db="EMBL/GenBank/DDBJ databases">
        <title>Divergent evolution of antigenic variation in African trypanosomes.</title>
        <authorList>
            <person name="Jackson A.P."/>
            <person name="Berry A."/>
            <person name="Allison H.C."/>
            <person name="Burton P."/>
            <person name="Anderson J."/>
            <person name="Aslett M."/>
            <person name="Brown R."/>
            <person name="Corton N."/>
            <person name="Harris D."/>
            <person name="Hauser H."/>
            <person name="Gamble J."/>
            <person name="Gilderthorp R."/>
            <person name="McQuillan J."/>
            <person name="Quail M.A."/>
            <person name="Sanders M."/>
            <person name="Van Tonder A."/>
            <person name="Ginger M.L."/>
            <person name="Donelson J.E."/>
            <person name="Field M.C."/>
            <person name="Barry J.D."/>
            <person name="Berriman M."/>
            <person name="Hertz-Fowler C."/>
        </authorList>
    </citation>
    <scope>NUCLEOTIDE SEQUENCE [LARGE SCALE GENOMIC DNA]</scope>
    <source>
        <strain evidence="5">IL3000</strain>
    </source>
</reference>
<dbReference type="Gene3D" id="3.40.630.10">
    <property type="entry name" value="Zn peptidases"/>
    <property type="match status" value="1"/>
</dbReference>
<protein>
    <submittedName>
        <fullName evidence="4">WGS project CAEQ00000000 data, annotated contig 1775</fullName>
    </submittedName>
</protein>
<comment type="caution">
    <text evidence="4">The sequence shown here is derived from an EMBL/GenBank/DDBJ whole genome shotgun (WGS) entry which is preliminary data.</text>
</comment>
<evidence type="ECO:0000313" key="5">
    <source>
        <dbReference type="Proteomes" id="UP000000702"/>
    </source>
</evidence>
<gene>
    <name evidence="4" type="ORF">TCIL3000_0_43580</name>
</gene>
<dbReference type="PANTHER" id="PTHR43270">
    <property type="entry name" value="BETA-ALA-HIS DIPEPTIDASE"/>
    <property type="match status" value="1"/>
</dbReference>
<keyword evidence="1" id="KW-0645">Protease</keyword>
<dbReference type="InterPro" id="IPR051458">
    <property type="entry name" value="Cyt/Met_Dipeptidase"/>
</dbReference>
<proteinExistence type="predicted"/>
<dbReference type="PANTHER" id="PTHR43270:SF4">
    <property type="entry name" value="CARNOSINE DIPEPTIDASE 2, ISOFORM A"/>
    <property type="match status" value="1"/>
</dbReference>
<keyword evidence="5" id="KW-1185">Reference proteome</keyword>
<evidence type="ECO:0000256" key="1">
    <source>
        <dbReference type="ARBA" id="ARBA00022670"/>
    </source>
</evidence>
<sequence length="211" mass="23622">MATDWTAVHKSIADDWDKSIVSTISAYIEVPNQSPHYDPEWATNGLMQKAMSIITDWVKKQPIKGMKYEVFNEEKLTPFLIIEIDGTEPCANTLLMYGHMDKQPPLLPWDEGLHPYKPVYRDGKLYGRGGADDGYAVFSALTSVAALQKHNIPHGKVVVIIEASEESGSMDLPFYLNKCRDRIGNVDLLICLDSGAMSYDQLWLTTALRGV</sequence>
<reference evidence="4 5" key="2">
    <citation type="journal article" date="2012" name="Proc. Natl. Acad. Sci. U.S.A.">
        <title>Antigenic diversity is generated by distinct evolutionary mechanisms in African trypanosome species.</title>
        <authorList>
            <person name="Jackson A.P."/>
            <person name="Berry A."/>
            <person name="Aslett M."/>
            <person name="Allison H.C."/>
            <person name="Burton P."/>
            <person name="Vavrova-Anderson J."/>
            <person name="Brown R."/>
            <person name="Browne H."/>
            <person name="Corton N."/>
            <person name="Hauser H."/>
            <person name="Gamble J."/>
            <person name="Gilderthorp R."/>
            <person name="Marcello L."/>
            <person name="McQuillan J."/>
            <person name="Otto T.D."/>
            <person name="Quail M.A."/>
            <person name="Sanders M.J."/>
            <person name="van Tonder A."/>
            <person name="Ginger M.L."/>
            <person name="Field M.C."/>
            <person name="Barry J.D."/>
            <person name="Hertz-Fowler C."/>
            <person name="Berriman M."/>
        </authorList>
    </citation>
    <scope>NUCLEOTIDE SEQUENCE [LARGE SCALE GENOMIC DNA]</scope>
    <source>
        <strain evidence="4 5">IL3000</strain>
    </source>
</reference>
<keyword evidence="3" id="KW-0378">Hydrolase</keyword>
<evidence type="ECO:0000256" key="3">
    <source>
        <dbReference type="ARBA" id="ARBA00022801"/>
    </source>
</evidence>
<dbReference type="GO" id="GO:0006508">
    <property type="term" value="P:proteolysis"/>
    <property type="evidence" value="ECO:0007669"/>
    <property type="project" value="UniProtKB-KW"/>
</dbReference>
<dbReference type="Pfam" id="PF01546">
    <property type="entry name" value="Peptidase_M20"/>
    <property type="match status" value="1"/>
</dbReference>
<dbReference type="GO" id="GO:0008233">
    <property type="term" value="F:peptidase activity"/>
    <property type="evidence" value="ECO:0007669"/>
    <property type="project" value="UniProtKB-KW"/>
</dbReference>